<organism evidence="2 3">
    <name type="scientific">Ascaris lumbricoides</name>
    <name type="common">Giant roundworm</name>
    <dbReference type="NCBI Taxonomy" id="6252"/>
    <lineage>
        <taxon>Eukaryota</taxon>
        <taxon>Metazoa</taxon>
        <taxon>Ecdysozoa</taxon>
        <taxon>Nematoda</taxon>
        <taxon>Chromadorea</taxon>
        <taxon>Rhabditida</taxon>
        <taxon>Spirurina</taxon>
        <taxon>Ascaridomorpha</taxon>
        <taxon>Ascaridoidea</taxon>
        <taxon>Ascarididae</taxon>
        <taxon>Ascaris</taxon>
    </lineage>
</organism>
<dbReference type="AlphaFoldDB" id="A0A0M3I5T2"/>
<protein>
    <submittedName>
        <fullName evidence="3">Transmembrane protein</fullName>
    </submittedName>
</protein>
<proteinExistence type="predicted"/>
<keyword evidence="1" id="KW-0472">Membrane</keyword>
<feature type="transmembrane region" description="Helical" evidence="1">
    <location>
        <begin position="35"/>
        <end position="55"/>
    </location>
</feature>
<accession>A0A0M3I5T2</accession>
<dbReference type="Proteomes" id="UP000036681">
    <property type="component" value="Unplaced"/>
</dbReference>
<evidence type="ECO:0000313" key="3">
    <source>
        <dbReference type="WBParaSite" id="ALUE_0001233801-mRNA-1"/>
    </source>
</evidence>
<dbReference type="WBParaSite" id="ALUE_0001233801-mRNA-1">
    <property type="protein sequence ID" value="ALUE_0001233801-mRNA-1"/>
    <property type="gene ID" value="ALUE_0001233801"/>
</dbReference>
<name>A0A0M3I5T2_ASCLU</name>
<sequence length="113" mass="12748">MMEEGRGRGGGGNRTKLYVASKIAQLWDSSNSWNMLLIVFVVVSLHVALIEYAYVMAHLLFYATMLFDFDGLELMTTTADVLFIDSCLDDVYEPNDLIAKRNGEIMMKRISAN</sequence>
<keyword evidence="1" id="KW-1133">Transmembrane helix</keyword>
<evidence type="ECO:0000313" key="2">
    <source>
        <dbReference type="Proteomes" id="UP000036681"/>
    </source>
</evidence>
<evidence type="ECO:0000256" key="1">
    <source>
        <dbReference type="SAM" id="Phobius"/>
    </source>
</evidence>
<reference evidence="3" key="1">
    <citation type="submission" date="2017-02" db="UniProtKB">
        <authorList>
            <consortium name="WormBaseParasite"/>
        </authorList>
    </citation>
    <scope>IDENTIFICATION</scope>
</reference>
<keyword evidence="2" id="KW-1185">Reference proteome</keyword>
<keyword evidence="1" id="KW-0812">Transmembrane</keyword>